<evidence type="ECO:0000313" key="2">
    <source>
        <dbReference type="Proteomes" id="UP000177276"/>
    </source>
</evidence>
<dbReference type="InterPro" id="IPR029063">
    <property type="entry name" value="SAM-dependent_MTases_sf"/>
</dbReference>
<gene>
    <name evidence="1" type="ORF">A3G46_01495</name>
</gene>
<proteinExistence type="predicted"/>
<accession>A0A1G2UQT3</accession>
<dbReference type="PANTHER" id="PTHR43861">
    <property type="entry name" value="TRANS-ACONITATE 2-METHYLTRANSFERASE-RELATED"/>
    <property type="match status" value="1"/>
</dbReference>
<dbReference type="CDD" id="cd02440">
    <property type="entry name" value="AdoMet_MTases"/>
    <property type="match status" value="1"/>
</dbReference>
<name>A0A1G2UQT3_9BACT</name>
<dbReference type="EMBL" id="MHWS01000022">
    <property type="protein sequence ID" value="OHB11769.1"/>
    <property type="molecule type" value="Genomic_DNA"/>
</dbReference>
<dbReference type="Gene3D" id="3.40.50.150">
    <property type="entry name" value="Vaccinia Virus protein VP39"/>
    <property type="match status" value="1"/>
</dbReference>
<dbReference type="AlphaFoldDB" id="A0A1G2UQT3"/>
<evidence type="ECO:0008006" key="3">
    <source>
        <dbReference type="Google" id="ProtNLM"/>
    </source>
</evidence>
<organism evidence="1 2">
    <name type="scientific">Candidatus Zambryskibacteria bacterium RIFCSPLOWO2_12_FULL_39_16</name>
    <dbReference type="NCBI Taxonomy" id="1802775"/>
    <lineage>
        <taxon>Bacteria</taxon>
        <taxon>Candidatus Zambryskiibacteriota</taxon>
    </lineage>
</organism>
<dbReference type="Pfam" id="PF13489">
    <property type="entry name" value="Methyltransf_23"/>
    <property type="match status" value="1"/>
</dbReference>
<comment type="caution">
    <text evidence="1">The sequence shown here is derived from an EMBL/GenBank/DDBJ whole genome shotgun (WGS) entry which is preliminary data.</text>
</comment>
<dbReference type="Proteomes" id="UP000177276">
    <property type="component" value="Unassembled WGS sequence"/>
</dbReference>
<reference evidence="1 2" key="1">
    <citation type="journal article" date="2016" name="Nat. Commun.">
        <title>Thousands of microbial genomes shed light on interconnected biogeochemical processes in an aquifer system.</title>
        <authorList>
            <person name="Anantharaman K."/>
            <person name="Brown C.T."/>
            <person name="Hug L.A."/>
            <person name="Sharon I."/>
            <person name="Castelle C.J."/>
            <person name="Probst A.J."/>
            <person name="Thomas B.C."/>
            <person name="Singh A."/>
            <person name="Wilkins M.J."/>
            <person name="Karaoz U."/>
            <person name="Brodie E.L."/>
            <person name="Williams K.H."/>
            <person name="Hubbard S.S."/>
            <person name="Banfield J.F."/>
        </authorList>
    </citation>
    <scope>NUCLEOTIDE SEQUENCE [LARGE SCALE GENOMIC DNA]</scope>
</reference>
<protein>
    <recommendedName>
        <fullName evidence="3">Methyltransferase type 11 domain-containing protein</fullName>
    </recommendedName>
</protein>
<sequence length="228" mass="27069">MIKKILYFFINRLNYKEYKKPLFGEPNERPLEYRFIFEQISTYYPKHILDVGTGITALPHLMANCGCKVTAIDNIKDYWTDGMFNRHYHIINDDITNSKLKDTFDMITCVSTLEHIEKCDQAVKSMFSLLKNGGILVLTFPYNEKRGVSNVYSLPDSTAKNLPKYKTRAYCREDLDRWQKQNNAYLIKQEYWQFFTGDYWTEGKIILPPQKVEREDKHQISCILFQKR</sequence>
<dbReference type="SUPFAM" id="SSF53335">
    <property type="entry name" value="S-adenosyl-L-methionine-dependent methyltransferases"/>
    <property type="match status" value="1"/>
</dbReference>
<evidence type="ECO:0000313" key="1">
    <source>
        <dbReference type="EMBL" id="OHB11769.1"/>
    </source>
</evidence>